<evidence type="ECO:0008006" key="4">
    <source>
        <dbReference type="Google" id="ProtNLM"/>
    </source>
</evidence>
<keyword evidence="3" id="KW-1185">Reference proteome</keyword>
<feature type="chain" id="PRO_5045982689" description="Secreted protein" evidence="1">
    <location>
        <begin position="19"/>
        <end position="64"/>
    </location>
</feature>
<dbReference type="RefSeq" id="WP_345682278.1">
    <property type="nucleotide sequence ID" value="NZ_BAABRO010000001.1"/>
</dbReference>
<comment type="caution">
    <text evidence="2">The sequence shown here is derived from an EMBL/GenBank/DDBJ whole genome shotgun (WGS) entry which is preliminary data.</text>
</comment>
<sequence length="64" mass="7235">MKPFRQLCLVAFAGCMFATVGCSGSNEVTVNQPKEVKTQEEILQEIAEIDAENERLARERQFDD</sequence>
<protein>
    <recommendedName>
        <fullName evidence="4">Secreted protein</fullName>
    </recommendedName>
</protein>
<keyword evidence="1" id="KW-0732">Signal</keyword>
<accession>A0ABP9VJ28</accession>
<organism evidence="2 3">
    <name type="scientific">Novipirellula caenicola</name>
    <dbReference type="NCBI Taxonomy" id="1536901"/>
    <lineage>
        <taxon>Bacteria</taxon>
        <taxon>Pseudomonadati</taxon>
        <taxon>Planctomycetota</taxon>
        <taxon>Planctomycetia</taxon>
        <taxon>Pirellulales</taxon>
        <taxon>Pirellulaceae</taxon>
        <taxon>Novipirellula</taxon>
    </lineage>
</organism>
<reference evidence="2 3" key="1">
    <citation type="submission" date="2024-02" db="EMBL/GenBank/DDBJ databases">
        <title>Rhodopirellula caenicola NBRC 110016.</title>
        <authorList>
            <person name="Ichikawa N."/>
            <person name="Katano-Makiyama Y."/>
            <person name="Hidaka K."/>
        </authorList>
    </citation>
    <scope>NUCLEOTIDE SEQUENCE [LARGE SCALE GENOMIC DNA]</scope>
    <source>
        <strain evidence="2 3">NBRC 110016</strain>
    </source>
</reference>
<dbReference type="PROSITE" id="PS51257">
    <property type="entry name" value="PROKAR_LIPOPROTEIN"/>
    <property type="match status" value="1"/>
</dbReference>
<proteinExistence type="predicted"/>
<gene>
    <name evidence="2" type="ORF">Rcae01_00650</name>
</gene>
<dbReference type="EMBL" id="BAABRO010000001">
    <property type="protein sequence ID" value="GAA5505209.1"/>
    <property type="molecule type" value="Genomic_DNA"/>
</dbReference>
<feature type="signal peptide" evidence="1">
    <location>
        <begin position="1"/>
        <end position="18"/>
    </location>
</feature>
<evidence type="ECO:0000256" key="1">
    <source>
        <dbReference type="SAM" id="SignalP"/>
    </source>
</evidence>
<dbReference type="Proteomes" id="UP001416858">
    <property type="component" value="Unassembled WGS sequence"/>
</dbReference>
<evidence type="ECO:0000313" key="3">
    <source>
        <dbReference type="Proteomes" id="UP001416858"/>
    </source>
</evidence>
<evidence type="ECO:0000313" key="2">
    <source>
        <dbReference type="EMBL" id="GAA5505209.1"/>
    </source>
</evidence>
<name>A0ABP9VJ28_9BACT</name>